<dbReference type="Ensembl" id="ENSELUT00000089956.1">
    <property type="protein sequence ID" value="ENSELUP00000085716.1"/>
    <property type="gene ID" value="ENSELUG00000040436.1"/>
</dbReference>
<dbReference type="PROSITE" id="PS50994">
    <property type="entry name" value="INTEGRASE"/>
    <property type="match status" value="1"/>
</dbReference>
<proteinExistence type="predicted"/>
<dbReference type="Pfam" id="PF00385">
    <property type="entry name" value="Chromo"/>
    <property type="match status" value="1"/>
</dbReference>
<evidence type="ECO:0000313" key="4">
    <source>
        <dbReference type="Ensembl" id="ENSELUP00000085716.1"/>
    </source>
</evidence>
<evidence type="ECO:0000256" key="1">
    <source>
        <dbReference type="ARBA" id="ARBA00004123"/>
    </source>
</evidence>
<dbReference type="InterPro" id="IPR050951">
    <property type="entry name" value="Retrovirus_Pol_polyprotein"/>
</dbReference>
<reference evidence="4" key="2">
    <citation type="submission" date="2025-08" db="UniProtKB">
        <authorList>
            <consortium name="Ensembl"/>
        </authorList>
    </citation>
    <scope>IDENTIFICATION</scope>
</reference>
<dbReference type="InterPro" id="IPR016197">
    <property type="entry name" value="Chromo-like_dom_sf"/>
</dbReference>
<dbReference type="InterPro" id="IPR023780">
    <property type="entry name" value="Chromo_domain"/>
</dbReference>
<dbReference type="GO" id="GO:0015074">
    <property type="term" value="P:DNA integration"/>
    <property type="evidence" value="ECO:0007669"/>
    <property type="project" value="InterPro"/>
</dbReference>
<dbReference type="GO" id="GO:0003676">
    <property type="term" value="F:nucleic acid binding"/>
    <property type="evidence" value="ECO:0007669"/>
    <property type="project" value="InterPro"/>
</dbReference>
<evidence type="ECO:0008006" key="6">
    <source>
        <dbReference type="Google" id="ProtNLM"/>
    </source>
</evidence>
<protein>
    <recommendedName>
        <fullName evidence="6">Integrase catalytic domain-containing protein</fullName>
    </recommendedName>
</protein>
<name>A0AAY5KAD2_ESOLU</name>
<dbReference type="AlphaFoldDB" id="A0AAY5KAD2"/>
<organism evidence="4 5">
    <name type="scientific">Esox lucius</name>
    <name type="common">Northern pike</name>
    <dbReference type="NCBI Taxonomy" id="8010"/>
    <lineage>
        <taxon>Eukaryota</taxon>
        <taxon>Metazoa</taxon>
        <taxon>Chordata</taxon>
        <taxon>Craniata</taxon>
        <taxon>Vertebrata</taxon>
        <taxon>Euteleostomi</taxon>
        <taxon>Actinopterygii</taxon>
        <taxon>Neopterygii</taxon>
        <taxon>Teleostei</taxon>
        <taxon>Protacanthopterygii</taxon>
        <taxon>Esociformes</taxon>
        <taxon>Esocidae</taxon>
        <taxon>Esox</taxon>
    </lineage>
</organism>
<dbReference type="SUPFAM" id="SSF53098">
    <property type="entry name" value="Ribonuclease H-like"/>
    <property type="match status" value="1"/>
</dbReference>
<feature type="domain" description="Chromo" evidence="2">
    <location>
        <begin position="243"/>
        <end position="288"/>
    </location>
</feature>
<reference evidence="4 5" key="1">
    <citation type="submission" date="2020-02" db="EMBL/GenBank/DDBJ databases">
        <title>Esox lucius (northern pike) genome, fEsoLuc1, primary haplotype.</title>
        <authorList>
            <person name="Myers G."/>
            <person name="Karagic N."/>
            <person name="Meyer A."/>
            <person name="Pippel M."/>
            <person name="Reichard M."/>
            <person name="Winkler S."/>
            <person name="Tracey A."/>
            <person name="Sims Y."/>
            <person name="Howe K."/>
            <person name="Rhie A."/>
            <person name="Formenti G."/>
            <person name="Durbin R."/>
            <person name="Fedrigo O."/>
            <person name="Jarvis E.D."/>
        </authorList>
    </citation>
    <scope>NUCLEOTIDE SEQUENCE [LARGE SCALE GENOMIC DNA]</scope>
</reference>
<dbReference type="InterPro" id="IPR000953">
    <property type="entry name" value="Chromo/chromo_shadow_dom"/>
</dbReference>
<dbReference type="InterPro" id="IPR001584">
    <property type="entry name" value="Integrase_cat-core"/>
</dbReference>
<dbReference type="GO" id="GO:0005634">
    <property type="term" value="C:nucleus"/>
    <property type="evidence" value="ECO:0007669"/>
    <property type="project" value="UniProtKB-SubCell"/>
</dbReference>
<comment type="subcellular location">
    <subcellularLocation>
        <location evidence="1">Nucleus</location>
    </subcellularLocation>
</comment>
<dbReference type="InterPro" id="IPR036397">
    <property type="entry name" value="RNaseH_sf"/>
</dbReference>
<dbReference type="InterPro" id="IPR012337">
    <property type="entry name" value="RNaseH-like_sf"/>
</dbReference>
<dbReference type="SUPFAM" id="SSF54160">
    <property type="entry name" value="Chromo domain-like"/>
    <property type="match status" value="1"/>
</dbReference>
<dbReference type="PANTHER" id="PTHR37984">
    <property type="entry name" value="PROTEIN CBG26694"/>
    <property type="match status" value="1"/>
</dbReference>
<evidence type="ECO:0000259" key="3">
    <source>
        <dbReference type="PROSITE" id="PS50994"/>
    </source>
</evidence>
<dbReference type="Pfam" id="PF24626">
    <property type="entry name" value="SH3_Tf2-1"/>
    <property type="match status" value="1"/>
</dbReference>
<dbReference type="GeneTree" id="ENSGT01120000272038"/>
<evidence type="ECO:0000259" key="2">
    <source>
        <dbReference type="PROSITE" id="PS50013"/>
    </source>
</evidence>
<feature type="domain" description="Integrase catalytic" evidence="3">
    <location>
        <begin position="47"/>
        <end position="160"/>
    </location>
</feature>
<dbReference type="PROSITE" id="PS50013">
    <property type="entry name" value="CHROMO_2"/>
    <property type="match status" value="1"/>
</dbReference>
<reference evidence="4" key="3">
    <citation type="submission" date="2025-09" db="UniProtKB">
        <authorList>
            <consortium name="Ensembl"/>
        </authorList>
    </citation>
    <scope>IDENTIFICATION</scope>
</reference>
<dbReference type="PANTHER" id="PTHR37984:SF5">
    <property type="entry name" value="PROTEIN NYNRIN-LIKE"/>
    <property type="match status" value="1"/>
</dbReference>
<evidence type="ECO:0000313" key="5">
    <source>
        <dbReference type="Proteomes" id="UP000265140"/>
    </source>
</evidence>
<dbReference type="Gene3D" id="2.40.50.40">
    <property type="match status" value="1"/>
</dbReference>
<dbReference type="Gene3D" id="3.30.420.10">
    <property type="entry name" value="Ribonuclease H-like superfamily/Ribonuclease H"/>
    <property type="match status" value="1"/>
</dbReference>
<sequence length="346" mass="38430">MGTRLRSHVPPRHSSYYGCPKEAVSGGLPWERTPRPTCQPAPSVPRTKETAAHLVRDVFRLHGLPCNIVSDRGPQFTSAVWKVFCAAIGATVSLSSGFHPQTNGQAERVNQKEKDLSVPSVQAHIRRCHRTWHRARAALLQYQRQANRCRTPAPAYAVGDKVWLATKNLPLWAESRKLSPKSIGPFVFDKVINPVVVRLKLPRTLRVHPAFHVSCVKPVFLSPLLPPPPRPPPPRVIDGTPAYTVRRIMASWRRGRGFQFLVDWEGYGPEERCWVPRSHVLDPAPRLLPSPSRRSGWPAWGCPSGGVLSRSLPRDCVCMDACSPFCLWLCFGRPGNLLGGVASTPG</sequence>
<dbReference type="InterPro" id="IPR056924">
    <property type="entry name" value="SH3_Tf2-1"/>
</dbReference>
<keyword evidence="5" id="KW-1185">Reference proteome</keyword>
<dbReference type="Proteomes" id="UP000265140">
    <property type="component" value="Chromosome 10"/>
</dbReference>
<accession>A0AAY5KAD2</accession>